<feature type="transmembrane region" description="Helical" evidence="1">
    <location>
        <begin position="47"/>
        <end position="64"/>
    </location>
</feature>
<evidence type="ECO:0000256" key="1">
    <source>
        <dbReference type="SAM" id="Phobius"/>
    </source>
</evidence>
<dbReference type="InterPro" id="IPR010559">
    <property type="entry name" value="Sig_transdc_His_kin_internal"/>
</dbReference>
<accession>A0ABT4PFD1</accession>
<keyword evidence="3" id="KW-0418">Kinase</keyword>
<feature type="domain" description="Signal transduction histidine kinase internal region" evidence="2">
    <location>
        <begin position="164"/>
        <end position="242"/>
    </location>
</feature>
<organism evidence="3 4">
    <name type="scientific">Phocaeicola acetigenes</name>
    <dbReference type="NCBI Taxonomy" id="3016083"/>
    <lineage>
        <taxon>Bacteria</taxon>
        <taxon>Pseudomonadati</taxon>
        <taxon>Bacteroidota</taxon>
        <taxon>Bacteroidia</taxon>
        <taxon>Bacteroidales</taxon>
        <taxon>Bacteroidaceae</taxon>
        <taxon>Phocaeicola</taxon>
    </lineage>
</organism>
<dbReference type="Proteomes" id="UP001141933">
    <property type="component" value="Unassembled WGS sequence"/>
</dbReference>
<dbReference type="GO" id="GO:0016301">
    <property type="term" value="F:kinase activity"/>
    <property type="evidence" value="ECO:0007669"/>
    <property type="project" value="UniProtKB-KW"/>
</dbReference>
<keyword evidence="3" id="KW-0808">Transferase</keyword>
<keyword evidence="4" id="KW-1185">Reference proteome</keyword>
<evidence type="ECO:0000313" key="4">
    <source>
        <dbReference type="Proteomes" id="UP001141933"/>
    </source>
</evidence>
<dbReference type="InterPro" id="IPR050640">
    <property type="entry name" value="Bact_2-comp_sensor_kinase"/>
</dbReference>
<comment type="caution">
    <text evidence="3">The sequence shown here is derived from an EMBL/GenBank/DDBJ whole genome shotgun (WGS) entry which is preliminary data.</text>
</comment>
<dbReference type="RefSeq" id="WP_178266305.1">
    <property type="nucleotide sequence ID" value="NZ_JAPZVM010000002.1"/>
</dbReference>
<dbReference type="EMBL" id="JAPZVM010000002">
    <property type="protein sequence ID" value="MCZ8371744.1"/>
    <property type="molecule type" value="Genomic_DNA"/>
</dbReference>
<keyword evidence="1" id="KW-1133">Transmembrane helix</keyword>
<keyword evidence="1" id="KW-0472">Membrane</keyword>
<proteinExistence type="predicted"/>
<sequence>MKWLYLNKYQLIVICISVMVAFLTHLPEMIALSGDGSLFPGMRIADVINEVIFTFFSLLLLFYLNLKLFRFHLGMVHIGWKQLLVSYILTWGMSSLLGKGFVYLHHYANIPAIDAMLHHYLHPLRDFLISSIVVGSCHLMHLSKKSRIVLLDNQQLRTENLINQYEALKSQLNPHMLFNSLNTLYSLIRENSDKAQHYVQELSKVLRYTLQDNESHSVSLEEEMKFVHSYIYLLKMRYEDNLNFSLQIEQEALPRRLPPMAIQMLIENAVKHNEISNRNPLLIYVQATANRVEVSNHLQPKLTTDSSTQIGLDNLSKRYRLLFKQDIEVKTENECFTVILPLV</sequence>
<keyword evidence="1" id="KW-0812">Transmembrane</keyword>
<name>A0ABT4PFD1_9BACT</name>
<dbReference type="PANTHER" id="PTHR34220:SF7">
    <property type="entry name" value="SENSOR HISTIDINE KINASE YPDA"/>
    <property type="match status" value="1"/>
</dbReference>
<dbReference type="PANTHER" id="PTHR34220">
    <property type="entry name" value="SENSOR HISTIDINE KINASE YPDA"/>
    <property type="match status" value="1"/>
</dbReference>
<feature type="transmembrane region" description="Helical" evidence="1">
    <location>
        <begin position="9"/>
        <end position="27"/>
    </location>
</feature>
<gene>
    <name evidence="3" type="ORF">O6P32_03365</name>
</gene>
<feature type="transmembrane region" description="Helical" evidence="1">
    <location>
        <begin position="84"/>
        <end position="104"/>
    </location>
</feature>
<protein>
    <submittedName>
        <fullName evidence="3">Histidine kinase</fullName>
    </submittedName>
</protein>
<reference evidence="3" key="1">
    <citation type="submission" date="2022-12" db="EMBL/GenBank/DDBJ databases">
        <title>Phocaeicola acetigenes sp. nov., isolated feces from a healthy human.</title>
        <authorList>
            <person name="Do H."/>
            <person name="Ha Y.B."/>
            <person name="Kim J.-S."/>
            <person name="Suh M.K."/>
            <person name="Kim H.S."/>
            <person name="Lee J.-S."/>
        </authorList>
    </citation>
    <scope>NUCLEOTIDE SEQUENCE</scope>
    <source>
        <strain evidence="3">KGMB11183</strain>
    </source>
</reference>
<evidence type="ECO:0000259" key="2">
    <source>
        <dbReference type="Pfam" id="PF06580"/>
    </source>
</evidence>
<dbReference type="Pfam" id="PF06580">
    <property type="entry name" value="His_kinase"/>
    <property type="match status" value="1"/>
</dbReference>
<evidence type="ECO:0000313" key="3">
    <source>
        <dbReference type="EMBL" id="MCZ8371744.1"/>
    </source>
</evidence>